<dbReference type="RefSeq" id="WP_147572512.1">
    <property type="nucleotide sequence ID" value="NZ_JACOPO010000008.1"/>
</dbReference>
<evidence type="ECO:0000259" key="2">
    <source>
        <dbReference type="Pfam" id="PF09851"/>
    </source>
</evidence>
<evidence type="ECO:0000313" key="4">
    <source>
        <dbReference type="Proteomes" id="UP000628736"/>
    </source>
</evidence>
<sequence>MRKRVTYRPGKAQGAFGTIWGGIFVLIGLFVVIPTFGPFGIIWTLGALGITVINALHAFGKKYVGPEIRIEEDKEGEPVPSDESHDHIQSTALNARERLEQLKTLREAGLITQQEYDQKRREIVEEL</sequence>
<keyword evidence="1" id="KW-0472">Membrane</keyword>
<proteinExistence type="predicted"/>
<dbReference type="EMBL" id="JACOPO010000008">
    <property type="protein sequence ID" value="MBC5723426.1"/>
    <property type="molecule type" value="Genomic_DNA"/>
</dbReference>
<keyword evidence="1" id="KW-1133">Transmembrane helix</keyword>
<protein>
    <submittedName>
        <fullName evidence="3">SHOCT domain-containing protein</fullName>
    </submittedName>
</protein>
<dbReference type="AlphaFoldDB" id="A0A8J6MDP7"/>
<reference evidence="3" key="1">
    <citation type="submission" date="2020-08" db="EMBL/GenBank/DDBJ databases">
        <title>Genome public.</title>
        <authorList>
            <person name="Liu C."/>
            <person name="Sun Q."/>
        </authorList>
    </citation>
    <scope>NUCLEOTIDE SEQUENCE</scope>
    <source>
        <strain evidence="3">NSJ-23</strain>
    </source>
</reference>
<dbReference type="Proteomes" id="UP000628736">
    <property type="component" value="Unassembled WGS sequence"/>
</dbReference>
<accession>A0A8J6MDP7</accession>
<name>A0A8J6MDP7_9FIRM</name>
<keyword evidence="4" id="KW-1185">Reference proteome</keyword>
<keyword evidence="1" id="KW-0812">Transmembrane</keyword>
<feature type="transmembrane region" description="Helical" evidence="1">
    <location>
        <begin position="12"/>
        <end position="33"/>
    </location>
</feature>
<feature type="transmembrane region" description="Helical" evidence="1">
    <location>
        <begin position="39"/>
        <end position="59"/>
    </location>
</feature>
<gene>
    <name evidence="3" type="ORF">H8S11_11455</name>
</gene>
<feature type="domain" description="SHOCT" evidence="2">
    <location>
        <begin position="97"/>
        <end position="123"/>
    </location>
</feature>
<dbReference type="Pfam" id="PF09851">
    <property type="entry name" value="SHOCT"/>
    <property type="match status" value="1"/>
</dbReference>
<evidence type="ECO:0000256" key="1">
    <source>
        <dbReference type="SAM" id="Phobius"/>
    </source>
</evidence>
<comment type="caution">
    <text evidence="3">The sequence shown here is derived from an EMBL/GenBank/DDBJ whole genome shotgun (WGS) entry which is preliminary data.</text>
</comment>
<evidence type="ECO:0000313" key="3">
    <source>
        <dbReference type="EMBL" id="MBC5723426.1"/>
    </source>
</evidence>
<dbReference type="InterPro" id="IPR018649">
    <property type="entry name" value="SHOCT"/>
</dbReference>
<organism evidence="3 4">
    <name type="scientific">Flintibacter hominis</name>
    <dbReference type="NCBI Taxonomy" id="2763048"/>
    <lineage>
        <taxon>Bacteria</taxon>
        <taxon>Bacillati</taxon>
        <taxon>Bacillota</taxon>
        <taxon>Clostridia</taxon>
        <taxon>Eubacteriales</taxon>
        <taxon>Flintibacter</taxon>
    </lineage>
</organism>